<evidence type="ECO:0000313" key="2">
    <source>
        <dbReference type="Proteomes" id="UP000297613"/>
    </source>
</evidence>
<evidence type="ECO:0000313" key="1">
    <source>
        <dbReference type="EMBL" id="TGL84796.1"/>
    </source>
</evidence>
<accession>A0A6N4QP58</accession>
<comment type="caution">
    <text evidence="1">The sequence shown here is derived from an EMBL/GenBank/DDBJ whole genome shotgun (WGS) entry which is preliminary data.</text>
</comment>
<protein>
    <submittedName>
        <fullName evidence="1">Uncharacterized protein</fullName>
    </submittedName>
</protein>
<name>A0A6N4QP58_9LEPT</name>
<dbReference type="RefSeq" id="WP_135574023.1">
    <property type="nucleotide sequence ID" value="NZ_RQGL01000031.1"/>
</dbReference>
<dbReference type="Proteomes" id="UP000297613">
    <property type="component" value="Unassembled WGS sequence"/>
</dbReference>
<gene>
    <name evidence="1" type="ORF">EHQ83_09745</name>
</gene>
<dbReference type="AlphaFoldDB" id="A0A6N4QP58"/>
<proteinExistence type="predicted"/>
<sequence>METFEYQKNVPDDWTWLKMDSKNPQSYQTFYNEIASKDPNKIDIQIWFGPGNVKLIEKDDKDSDGFFETTQYYNRFAKPKITSGIIARIEIDSDQDGKSDLWIYPMKRMELDTDKNGIPDKMSTDTKLISEALKNFKSFSQKKDLLELSTHQSWVVHPEFIQDESLKAIIPFSL</sequence>
<organism evidence="1 2">
    <name type="scientific">Leptospira yasudae</name>
    <dbReference type="NCBI Taxonomy" id="2202201"/>
    <lineage>
        <taxon>Bacteria</taxon>
        <taxon>Pseudomonadati</taxon>
        <taxon>Spirochaetota</taxon>
        <taxon>Spirochaetia</taxon>
        <taxon>Leptospirales</taxon>
        <taxon>Leptospiraceae</taxon>
        <taxon>Leptospira</taxon>
    </lineage>
</organism>
<dbReference type="EMBL" id="RQGM01000034">
    <property type="protein sequence ID" value="TGL84796.1"/>
    <property type="molecule type" value="Genomic_DNA"/>
</dbReference>
<reference evidence="1 2" key="1">
    <citation type="journal article" date="2019" name="PLoS Negl. Trop. Dis.">
        <title>Revisiting the worldwide diversity of Leptospira species in the environment.</title>
        <authorList>
            <person name="Vincent A.T."/>
            <person name="Schiettekatte O."/>
            <person name="Bourhy P."/>
            <person name="Veyrier F.J."/>
            <person name="Picardeau M."/>
        </authorList>
    </citation>
    <scope>NUCLEOTIDE SEQUENCE [LARGE SCALE GENOMIC DNA]</scope>
    <source>
        <strain evidence="1 2">201702445</strain>
    </source>
</reference>